<dbReference type="Proteomes" id="UP000019804">
    <property type="component" value="Unassembled WGS sequence"/>
</dbReference>
<keyword evidence="2" id="KW-1185">Reference proteome</keyword>
<dbReference type="AlphaFoldDB" id="A0A017SE98"/>
<dbReference type="GO" id="GO:0030150">
    <property type="term" value="P:protein import into mitochondrial matrix"/>
    <property type="evidence" value="ECO:0007669"/>
    <property type="project" value="InterPro"/>
</dbReference>
<dbReference type="InterPro" id="IPR020266">
    <property type="entry name" value="Tom6"/>
</dbReference>
<evidence type="ECO:0000313" key="2">
    <source>
        <dbReference type="Proteomes" id="UP000019804"/>
    </source>
</evidence>
<name>A0A017SE98_ASPRC</name>
<dbReference type="EMBL" id="KK088424">
    <property type="protein sequence ID" value="EYE94964.1"/>
    <property type="molecule type" value="Genomic_DNA"/>
</dbReference>
<evidence type="ECO:0000313" key="1">
    <source>
        <dbReference type="EMBL" id="EYE94964.1"/>
    </source>
</evidence>
<accession>A0A017SE98</accession>
<dbReference type="GO" id="GO:0005742">
    <property type="term" value="C:mitochondrial outer membrane translocase complex"/>
    <property type="evidence" value="ECO:0007669"/>
    <property type="project" value="InterPro"/>
</dbReference>
<dbReference type="HOGENOM" id="CLU_183924_2_0_1"/>
<proteinExistence type="predicted"/>
<reference evidence="2" key="1">
    <citation type="journal article" date="2014" name="Nat. Commun.">
        <title>Genomic adaptations of the halophilic Dead Sea filamentous fungus Eurotium rubrum.</title>
        <authorList>
            <person name="Kis-Papo T."/>
            <person name="Weig A.R."/>
            <person name="Riley R."/>
            <person name="Persoh D."/>
            <person name="Salamov A."/>
            <person name="Sun H."/>
            <person name="Lipzen A."/>
            <person name="Wasser S.P."/>
            <person name="Rambold G."/>
            <person name="Grigoriev I.V."/>
            <person name="Nevo E."/>
        </authorList>
    </citation>
    <scope>NUCLEOTIDE SEQUENCE [LARGE SCALE GENOMIC DNA]</scope>
    <source>
        <strain evidence="2">CBS 135680</strain>
    </source>
</reference>
<dbReference type="GeneID" id="63697142"/>
<organism evidence="1 2">
    <name type="scientific">Aspergillus ruber (strain CBS 135680)</name>
    <dbReference type="NCBI Taxonomy" id="1388766"/>
    <lineage>
        <taxon>Eukaryota</taxon>
        <taxon>Fungi</taxon>
        <taxon>Dikarya</taxon>
        <taxon>Ascomycota</taxon>
        <taxon>Pezizomycotina</taxon>
        <taxon>Eurotiomycetes</taxon>
        <taxon>Eurotiomycetidae</taxon>
        <taxon>Eurotiales</taxon>
        <taxon>Aspergillaceae</taxon>
        <taxon>Aspergillus</taxon>
        <taxon>Aspergillus subgen. Aspergillus</taxon>
    </lineage>
</organism>
<dbReference type="RefSeq" id="XP_040638652.1">
    <property type="nucleotide sequence ID" value="XM_040782018.1"/>
</dbReference>
<dbReference type="Pfam" id="PF17112">
    <property type="entry name" value="Tom6"/>
    <property type="match status" value="1"/>
</dbReference>
<gene>
    <name evidence="1" type="ORF">EURHEDRAFT_412822</name>
</gene>
<sequence>MAPNQRIVVSGGGRPQKGFIGSVYDEITSSENATIVRSLLVFGAGVAFFHSSLGELLVPPV</sequence>
<protein>
    <submittedName>
        <fullName evidence="1">Putative TOM core complex subunit Tom6</fullName>
    </submittedName>
</protein>
<dbReference type="OrthoDB" id="5403997at2759"/>